<dbReference type="Proteomes" id="UP001497512">
    <property type="component" value="Chromosome 10"/>
</dbReference>
<protein>
    <recommendedName>
        <fullName evidence="2">X8 domain-containing protein</fullName>
    </recommendedName>
</protein>
<keyword evidence="1" id="KW-0732">Signal</keyword>
<sequence>MRIFSVFSEDYRTCQKLLLQAQLFCLLVIVLSGEVIGRSSLWNTGSEEVETTSGHGGGLHLLLRPEARVLQQAEQWCVAKEGGANSALQGALDWTCGPLEGQGQVDCSPIQSTGICYLPNTLQDHCSWAFNEYYQQHLTGADSCDFGGNAVITTTNPSTATCTYSGTGVSGNSSSGSFNSSTGGSDNSNANFIRLQPSFQIAVVVAITYLLSGQAF</sequence>
<dbReference type="Pfam" id="PF07983">
    <property type="entry name" value="X8"/>
    <property type="match status" value="1"/>
</dbReference>
<dbReference type="InterPro" id="IPR044788">
    <property type="entry name" value="X8_dom_prot"/>
</dbReference>
<dbReference type="InterPro" id="IPR012946">
    <property type="entry name" value="X8"/>
</dbReference>
<evidence type="ECO:0000313" key="3">
    <source>
        <dbReference type="EMBL" id="CAK9194654.1"/>
    </source>
</evidence>
<dbReference type="SMART" id="SM00768">
    <property type="entry name" value="X8"/>
    <property type="match status" value="1"/>
</dbReference>
<evidence type="ECO:0000256" key="1">
    <source>
        <dbReference type="ARBA" id="ARBA00022729"/>
    </source>
</evidence>
<feature type="domain" description="X8" evidence="2">
    <location>
        <begin position="75"/>
        <end position="164"/>
    </location>
</feature>
<dbReference type="EMBL" id="OZ019902">
    <property type="protein sequence ID" value="CAK9194654.1"/>
    <property type="molecule type" value="Genomic_DNA"/>
</dbReference>
<evidence type="ECO:0000259" key="2">
    <source>
        <dbReference type="SMART" id="SM00768"/>
    </source>
</evidence>
<gene>
    <name evidence="3" type="ORF">CSSPTR1EN2_LOCUS2634</name>
</gene>
<dbReference type="PANTHER" id="PTHR31044">
    <property type="entry name" value="BETA-1,3 GLUCANASE"/>
    <property type="match status" value="1"/>
</dbReference>
<proteinExistence type="predicted"/>
<organism evidence="3 4">
    <name type="scientific">Sphagnum troendelagicum</name>
    <dbReference type="NCBI Taxonomy" id="128251"/>
    <lineage>
        <taxon>Eukaryota</taxon>
        <taxon>Viridiplantae</taxon>
        <taxon>Streptophyta</taxon>
        <taxon>Embryophyta</taxon>
        <taxon>Bryophyta</taxon>
        <taxon>Sphagnophytina</taxon>
        <taxon>Sphagnopsida</taxon>
        <taxon>Sphagnales</taxon>
        <taxon>Sphagnaceae</taxon>
        <taxon>Sphagnum</taxon>
    </lineage>
</organism>
<evidence type="ECO:0000313" key="4">
    <source>
        <dbReference type="Proteomes" id="UP001497512"/>
    </source>
</evidence>
<dbReference type="Gene3D" id="1.20.58.1040">
    <property type="match status" value="1"/>
</dbReference>
<accession>A0ABP0TEL8</accession>
<dbReference type="PANTHER" id="PTHR31044:SF52">
    <property type="entry name" value="OS01G0631500 PROTEIN"/>
    <property type="match status" value="1"/>
</dbReference>
<keyword evidence="4" id="KW-1185">Reference proteome</keyword>
<name>A0ABP0TEL8_9BRYO</name>
<reference evidence="3" key="1">
    <citation type="submission" date="2024-02" db="EMBL/GenBank/DDBJ databases">
        <authorList>
            <consortium name="ELIXIR-Norway"/>
            <consortium name="Elixir Norway"/>
        </authorList>
    </citation>
    <scope>NUCLEOTIDE SEQUENCE</scope>
</reference>